<dbReference type="CDD" id="cd04211">
    <property type="entry name" value="Cupredoxin_like_2"/>
    <property type="match status" value="1"/>
</dbReference>
<gene>
    <name evidence="4" type="ORF">GALL_277760</name>
</gene>
<proteinExistence type="predicted"/>
<keyword evidence="2" id="KW-0186">Copper</keyword>
<dbReference type="InterPro" id="IPR000923">
    <property type="entry name" value="BlueCu_1"/>
</dbReference>
<evidence type="ECO:0000256" key="1">
    <source>
        <dbReference type="ARBA" id="ARBA00022723"/>
    </source>
</evidence>
<dbReference type="Pfam" id="PF00127">
    <property type="entry name" value="Copper-bind"/>
    <property type="match status" value="1"/>
</dbReference>
<dbReference type="InterPro" id="IPR050845">
    <property type="entry name" value="Cu-binding_ET"/>
</dbReference>
<evidence type="ECO:0000256" key="2">
    <source>
        <dbReference type="ARBA" id="ARBA00023008"/>
    </source>
</evidence>
<dbReference type="InterPro" id="IPR008972">
    <property type="entry name" value="Cupredoxin"/>
</dbReference>
<keyword evidence="1" id="KW-0479">Metal-binding</keyword>
<dbReference type="PANTHER" id="PTHR38439:SF3">
    <property type="entry name" value="COPPER-RESISTANT CUPROPROTEIN COPI"/>
    <property type="match status" value="1"/>
</dbReference>
<dbReference type="PANTHER" id="PTHR38439">
    <property type="entry name" value="AURACYANIN-B"/>
    <property type="match status" value="1"/>
</dbReference>
<dbReference type="EMBL" id="MLJW01000296">
    <property type="protein sequence ID" value="OIQ90326.1"/>
    <property type="molecule type" value="Genomic_DNA"/>
</dbReference>
<dbReference type="Gene3D" id="2.60.40.420">
    <property type="entry name" value="Cupredoxins - blue copper proteins"/>
    <property type="match status" value="1"/>
</dbReference>
<dbReference type="GO" id="GO:0005507">
    <property type="term" value="F:copper ion binding"/>
    <property type="evidence" value="ECO:0007669"/>
    <property type="project" value="InterPro"/>
</dbReference>
<name>A0A1J5R300_9ZZZZ</name>
<comment type="caution">
    <text evidence="4">The sequence shown here is derived from an EMBL/GenBank/DDBJ whole genome shotgun (WGS) entry which is preliminary data.</text>
</comment>
<reference evidence="4" key="1">
    <citation type="submission" date="2016-10" db="EMBL/GenBank/DDBJ databases">
        <title>Sequence of Gallionella enrichment culture.</title>
        <authorList>
            <person name="Poehlein A."/>
            <person name="Muehling M."/>
            <person name="Daniel R."/>
        </authorList>
    </citation>
    <scope>NUCLEOTIDE SEQUENCE</scope>
</reference>
<sequence>MKKTILFSAALTAALLAASLVQAHDDDDAMGPGMMGGGMMEHGGMGGGMSGGMMAFGHPAAAAQAGRSVAIEMKDMAFVPDSLTVKAGETVLFKLHNGGTVMHEFMLGTAAMQTAHRRMMAAEAEKGLPPHHHHMGNAVSLDPGQSASLAWTFTQPGTVEYDCNLPGHYESGMKGAITVTP</sequence>
<evidence type="ECO:0000259" key="3">
    <source>
        <dbReference type="Pfam" id="PF00127"/>
    </source>
</evidence>
<accession>A0A1J5R300</accession>
<feature type="domain" description="Blue (type 1) copper" evidence="3">
    <location>
        <begin position="69"/>
        <end position="179"/>
    </location>
</feature>
<organism evidence="4">
    <name type="scientific">mine drainage metagenome</name>
    <dbReference type="NCBI Taxonomy" id="410659"/>
    <lineage>
        <taxon>unclassified sequences</taxon>
        <taxon>metagenomes</taxon>
        <taxon>ecological metagenomes</taxon>
    </lineage>
</organism>
<dbReference type="SUPFAM" id="SSF49503">
    <property type="entry name" value="Cupredoxins"/>
    <property type="match status" value="1"/>
</dbReference>
<dbReference type="GO" id="GO:0009055">
    <property type="term" value="F:electron transfer activity"/>
    <property type="evidence" value="ECO:0007669"/>
    <property type="project" value="InterPro"/>
</dbReference>
<evidence type="ECO:0000313" key="4">
    <source>
        <dbReference type="EMBL" id="OIQ90326.1"/>
    </source>
</evidence>
<dbReference type="AlphaFoldDB" id="A0A1J5R300"/>
<protein>
    <submittedName>
        <fullName evidence="4">Auracyanin-B</fullName>
    </submittedName>
</protein>